<evidence type="ECO:0000313" key="4">
    <source>
        <dbReference type="Proteomes" id="UP000002366"/>
    </source>
</evidence>
<evidence type="ECO:0000256" key="1">
    <source>
        <dbReference type="ARBA" id="ARBA00022679"/>
    </source>
</evidence>
<comment type="similarity">
    <text evidence="2">Belongs to the UPP synthase family.</text>
</comment>
<feature type="binding site" evidence="2">
    <location>
        <position position="16"/>
    </location>
    <ligand>
        <name>substrate</name>
    </ligand>
</feature>
<organism evidence="3 4">
    <name type="scientific">Aminobacterium colombiense (strain DSM 12261 / ALA-1)</name>
    <dbReference type="NCBI Taxonomy" id="572547"/>
    <lineage>
        <taxon>Bacteria</taxon>
        <taxon>Thermotogati</taxon>
        <taxon>Synergistota</taxon>
        <taxon>Synergistia</taxon>
        <taxon>Synergistales</taxon>
        <taxon>Aminobacteriaceae</taxon>
        <taxon>Aminobacterium</taxon>
    </lineage>
</organism>
<feature type="binding site" evidence="2">
    <location>
        <position position="11"/>
    </location>
    <ligand>
        <name>Mg(2+)</name>
        <dbReference type="ChEBI" id="CHEBI:18420"/>
    </ligand>
</feature>
<feature type="binding site" evidence="2">
    <location>
        <position position="60"/>
    </location>
    <ligand>
        <name>substrate</name>
    </ligand>
</feature>
<keyword evidence="4" id="KW-1185">Reference proteome</keyword>
<dbReference type="SUPFAM" id="SSF64005">
    <property type="entry name" value="Undecaprenyl diphosphate synthase"/>
    <property type="match status" value="1"/>
</dbReference>
<dbReference type="EC" id="2.5.1.-" evidence="2"/>
<dbReference type="Proteomes" id="UP000002366">
    <property type="component" value="Chromosome"/>
</dbReference>
<dbReference type="STRING" id="572547.Amico_0875"/>
<dbReference type="HOGENOM" id="CLU_038505_1_1_0"/>
<comment type="cofactor">
    <cofactor evidence="2">
        <name>Mg(2+)</name>
        <dbReference type="ChEBI" id="CHEBI:18420"/>
    </cofactor>
    <text evidence="2">Binds 2 magnesium ions per subunit.</text>
</comment>
<dbReference type="FunFam" id="3.40.1180.10:FF:000001">
    <property type="entry name" value="(2E,6E)-farnesyl-diphosphate-specific ditrans,polycis-undecaprenyl-diphosphate synthase"/>
    <property type="match status" value="1"/>
</dbReference>
<dbReference type="PANTHER" id="PTHR10291:SF0">
    <property type="entry name" value="DEHYDRODOLICHYL DIPHOSPHATE SYNTHASE 2"/>
    <property type="match status" value="1"/>
</dbReference>
<keyword evidence="1 2" id="KW-0808">Transferase</keyword>
<comment type="subunit">
    <text evidence="2">Homodimer.</text>
</comment>
<dbReference type="CDD" id="cd00475">
    <property type="entry name" value="Cis_IPPS"/>
    <property type="match status" value="1"/>
</dbReference>
<feature type="binding site" evidence="2">
    <location>
        <position position="24"/>
    </location>
    <ligand>
        <name>substrate</name>
    </ligand>
</feature>
<accession>D5EEM4</accession>
<proteinExistence type="inferred from homology"/>
<dbReference type="KEGG" id="aco:Amico_0875"/>
<name>D5EEM4_AMICL</name>
<comment type="function">
    <text evidence="2">Catalyzes the condensation of isopentenyl diphosphate (IPP) with allylic pyrophosphates generating different type of terpenoids.</text>
</comment>
<feature type="binding site" evidence="2">
    <location>
        <begin position="12"/>
        <end position="15"/>
    </location>
    <ligand>
        <name>substrate</name>
    </ligand>
</feature>
<feature type="active site" evidence="2">
    <location>
        <position position="11"/>
    </location>
</feature>
<dbReference type="NCBIfam" id="TIGR00055">
    <property type="entry name" value="uppS"/>
    <property type="match status" value="1"/>
</dbReference>
<evidence type="ECO:0000256" key="2">
    <source>
        <dbReference type="HAMAP-Rule" id="MF_01139"/>
    </source>
</evidence>
<dbReference type="PANTHER" id="PTHR10291">
    <property type="entry name" value="DEHYDRODOLICHYL DIPHOSPHATE SYNTHASE FAMILY MEMBER"/>
    <property type="match status" value="1"/>
</dbReference>
<feature type="binding site" evidence="2">
    <location>
        <position position="62"/>
    </location>
    <ligand>
        <name>substrate</name>
    </ligand>
</feature>
<dbReference type="HAMAP" id="MF_01139">
    <property type="entry name" value="ISPT"/>
    <property type="match status" value="1"/>
</dbReference>
<dbReference type="RefSeq" id="WP_013048272.1">
    <property type="nucleotide sequence ID" value="NC_014011.1"/>
</dbReference>
<dbReference type="GO" id="GO:0045547">
    <property type="term" value="F:ditrans,polycis-polyprenyl diphosphate synthase [(2E,6E)-farnesyl diphosphate specific] activity"/>
    <property type="evidence" value="ECO:0007669"/>
    <property type="project" value="TreeGrafter"/>
</dbReference>
<feature type="binding site" evidence="2">
    <location>
        <position position="28"/>
    </location>
    <ligand>
        <name>substrate</name>
    </ligand>
</feature>
<dbReference type="InterPro" id="IPR001441">
    <property type="entry name" value="UPP_synth-like"/>
</dbReference>
<dbReference type="GO" id="GO:0000287">
    <property type="term" value="F:magnesium ion binding"/>
    <property type="evidence" value="ECO:0007669"/>
    <property type="project" value="UniProtKB-UniRule"/>
</dbReference>
<feature type="active site" description="Proton acceptor" evidence="2">
    <location>
        <position position="59"/>
    </location>
</feature>
<feature type="binding site" evidence="2">
    <location>
        <position position="174"/>
    </location>
    <ligand>
        <name>substrate</name>
    </ligand>
</feature>
<dbReference type="eggNOG" id="COG0020">
    <property type="taxonomic scope" value="Bacteria"/>
</dbReference>
<feature type="binding site" evidence="2">
    <location>
        <position position="193"/>
    </location>
    <ligand>
        <name>Mg(2+)</name>
        <dbReference type="ChEBI" id="CHEBI:18420"/>
    </ligand>
</feature>
<sequence length="228" mass="26722">MSLKHIAIIMDGNGRWAKKRHLPRLLGHRAGVKAVERTVRAAADFGIPYLSLYAFSTENWKRPKTEVKGLMSLFRYYINKKVQELVKEDVRLRFAGRTKELPKDIQEIIHEAENETEKGQRLQLIVCLNYGGRQEIVDAVQKLLKDGYKGKVTEETIRSYLYLPDLPDPDLIIRTSGEYRLSNFWLWEGSYSEFYFSSLLWPDFNKEALQEAILSYEKRDRRYGGIQR</sequence>
<keyword evidence="2" id="KW-0460">Magnesium</keyword>
<feature type="binding site" evidence="2">
    <location>
        <begin position="180"/>
        <end position="182"/>
    </location>
    <ligand>
        <name>substrate</name>
    </ligand>
</feature>
<evidence type="ECO:0000313" key="3">
    <source>
        <dbReference type="EMBL" id="ADE57006.1"/>
    </source>
</evidence>
<keyword evidence="2" id="KW-0479">Metal-binding</keyword>
<dbReference type="GO" id="GO:0016094">
    <property type="term" value="P:polyprenol biosynthetic process"/>
    <property type="evidence" value="ECO:0007669"/>
    <property type="project" value="TreeGrafter"/>
</dbReference>
<protein>
    <recommendedName>
        <fullName evidence="2">Isoprenyl transferase</fullName>
        <ecNumber evidence="2">2.5.1.-</ecNumber>
    </recommendedName>
</protein>
<dbReference type="OrthoDB" id="4191603at2"/>
<dbReference type="EMBL" id="CP001997">
    <property type="protein sequence ID" value="ADE57006.1"/>
    <property type="molecule type" value="Genomic_DNA"/>
</dbReference>
<dbReference type="Gene3D" id="3.40.1180.10">
    <property type="entry name" value="Decaprenyl diphosphate synthase-like"/>
    <property type="match status" value="1"/>
</dbReference>
<dbReference type="AlphaFoldDB" id="D5EEM4"/>
<reference evidence="3 4" key="1">
    <citation type="journal article" date="2010" name="Stand. Genomic Sci.">
        <title>Complete genome sequence of Aminobacterium colombiense type strain (ALA-1).</title>
        <authorList>
            <person name="Chertkov O."/>
            <person name="Sikorski J."/>
            <person name="Brambilla E."/>
            <person name="Lapidus A."/>
            <person name="Copeland A."/>
            <person name="Glavina Del Rio T."/>
            <person name="Nolan M."/>
            <person name="Lucas S."/>
            <person name="Tice H."/>
            <person name="Cheng J.F."/>
            <person name="Han C."/>
            <person name="Detter J.C."/>
            <person name="Bruce D."/>
            <person name="Tapia R."/>
            <person name="Goodwin L."/>
            <person name="Pitluck S."/>
            <person name="Liolios K."/>
            <person name="Ivanova N."/>
            <person name="Mavromatis K."/>
            <person name="Ovchinnikova G."/>
            <person name="Pati A."/>
            <person name="Chen A."/>
            <person name="Palaniappan K."/>
            <person name="Land M."/>
            <person name="Hauser L."/>
            <person name="Chang Y.J."/>
            <person name="Jeffries C.D."/>
            <person name="Spring S."/>
            <person name="Rohde M."/>
            <person name="Goker M."/>
            <person name="Bristow J."/>
            <person name="Eisen J.A."/>
            <person name="Markowitz V."/>
            <person name="Hugenholtz P."/>
            <person name="Kyrpides N.C."/>
            <person name="Klenk H.P."/>
        </authorList>
    </citation>
    <scope>NUCLEOTIDE SEQUENCE [LARGE SCALE GENOMIC DNA]</scope>
    <source>
        <strain evidence="4">DSM 12261 / ALA-1</strain>
    </source>
</reference>
<dbReference type="InterPro" id="IPR036424">
    <property type="entry name" value="UPP_synth-like_sf"/>
</dbReference>
<feature type="binding site" evidence="2">
    <location>
        <begin position="56"/>
        <end position="58"/>
    </location>
    <ligand>
        <name>substrate</name>
    </ligand>
</feature>
<dbReference type="Pfam" id="PF01255">
    <property type="entry name" value="Prenyltransf"/>
    <property type="match status" value="1"/>
</dbReference>
<dbReference type="NCBIfam" id="NF011405">
    <property type="entry name" value="PRK14830.1"/>
    <property type="match status" value="1"/>
</dbReference>
<gene>
    <name evidence="3" type="ordered locus">Amico_0875</name>
</gene>